<dbReference type="Proteomes" id="UP000674318">
    <property type="component" value="Unassembled WGS sequence"/>
</dbReference>
<keyword evidence="3" id="KW-1185">Reference proteome</keyword>
<dbReference type="EMBL" id="JAFJZO010000020">
    <property type="protein sequence ID" value="KAG5506492.1"/>
    <property type="molecule type" value="Genomic_DNA"/>
</dbReference>
<protein>
    <submittedName>
        <fullName evidence="2">Uncharacterized protein</fullName>
    </submittedName>
</protein>
<comment type="caution">
    <text evidence="2">The sequence shown here is derived from an EMBL/GenBank/DDBJ whole genome shotgun (WGS) entry which is preliminary data.</text>
</comment>
<evidence type="ECO:0000256" key="1">
    <source>
        <dbReference type="SAM" id="MobiDB-lite"/>
    </source>
</evidence>
<gene>
    <name evidence="2" type="ORF">JKF63_05995</name>
</gene>
<dbReference type="GeneID" id="94292025"/>
<reference evidence="2 3" key="1">
    <citation type="submission" date="2021-02" db="EMBL/GenBank/DDBJ databases">
        <title>Porcisia hertigi Genome sequencing and assembly.</title>
        <authorList>
            <person name="Almutairi H."/>
            <person name="Gatherer D."/>
        </authorList>
    </citation>
    <scope>NUCLEOTIDE SEQUENCE [LARGE SCALE GENOMIC DNA]</scope>
    <source>
        <strain evidence="2 3">C119</strain>
    </source>
</reference>
<evidence type="ECO:0000313" key="3">
    <source>
        <dbReference type="Proteomes" id="UP000674318"/>
    </source>
</evidence>
<sequence>MPNAELIPASSLPIRGANGSLVRPQGWRAARVIPLRSLPVVSEESKCRAKKLIADAKKKPSVGSAIEEEAKAVDAAKALLSNPSLPPSHSSCFLISTAVAEHGRVSWISTAGERVNTVPGGSGGGSGRSSDIAGDSRRAPLSLTSSRVKEEFNFSAASSPVTSPLWSENSGSLSNSSTNGVKRCSEREVSKVVVRADSCSKEELPFPSLPSPHKNGAQPAFSVTPGKTAVTFAAAGLTTNVVYSFIDEKHSTSPASCSLRPSLLKDSRFRRKEDNQNGLNPSVAQGFPNGGVGGSNRVTPRRMGGRSSSRITLLCAPPRTRWFVFNDSSTHEAQVSAVFCYQAEKKKPMSPLKPGAGKKPAMEGLGGDMTASTPAPGDLRILCRSTPFSNTTLSSKELRLQGMSSSSRSYVEVCPVSAVSFTAMIPTPATPVQEKELTEFKSRLDGAVAVEVFLVLAPGETVCVAEGTVLGYRIDTRHVPFDASGSMAVLGRMLTPELVRSLKRKSEAASKKNHRHTLVFLEKTGARAPRSVGLEDSAPVALRTGPGDNVPLVTDPAPLLSTDTLNPLSPGSRERMVLKASLETVGAPAESPSDPALTKTETSAAQYAYQLSGLPPKLSADQADAAGVAPGQTGARYCHLLQPGLEALEGGTEGGNDTFGDSERFYDYDAPVIAPNTAVARSPKDNYSYNYDYIDASAEPAAASTFLARFPEDATTGGAGTRINADEVGQLAEESIKRLVSVFGKDRHVTPGDVPMVASPSGSTVANLLSISF</sequence>
<dbReference type="KEGG" id="phet:94292025"/>
<organism evidence="2 3">
    <name type="scientific">Porcisia hertigi</name>
    <dbReference type="NCBI Taxonomy" id="2761500"/>
    <lineage>
        <taxon>Eukaryota</taxon>
        <taxon>Discoba</taxon>
        <taxon>Euglenozoa</taxon>
        <taxon>Kinetoplastea</taxon>
        <taxon>Metakinetoplastina</taxon>
        <taxon>Trypanosomatida</taxon>
        <taxon>Trypanosomatidae</taxon>
        <taxon>Leishmaniinae</taxon>
        <taxon>Porcisia</taxon>
    </lineage>
</organism>
<proteinExistence type="predicted"/>
<accession>A0A836IIX4</accession>
<dbReference type="RefSeq" id="XP_067757654.1">
    <property type="nucleotide sequence ID" value="XM_067901948.1"/>
</dbReference>
<evidence type="ECO:0000313" key="2">
    <source>
        <dbReference type="EMBL" id="KAG5506492.1"/>
    </source>
</evidence>
<feature type="region of interest" description="Disordered" evidence="1">
    <location>
        <begin position="114"/>
        <end position="139"/>
    </location>
</feature>
<dbReference type="AlphaFoldDB" id="A0A836IIX4"/>
<dbReference type="OrthoDB" id="273763at2759"/>
<feature type="region of interest" description="Disordered" evidence="1">
    <location>
        <begin position="273"/>
        <end position="305"/>
    </location>
</feature>
<name>A0A836IIX4_9TRYP</name>